<evidence type="ECO:0000259" key="4">
    <source>
        <dbReference type="PROSITE" id="PS51898"/>
    </source>
</evidence>
<dbReference type="InterPro" id="IPR011010">
    <property type="entry name" value="DNA_brk_join_enz"/>
</dbReference>
<dbReference type="InterPro" id="IPR010998">
    <property type="entry name" value="Integrase_recombinase_N"/>
</dbReference>
<reference evidence="5 6" key="1">
    <citation type="submission" date="2016-01" db="EMBL/GenBank/DDBJ databases">
        <authorList>
            <consortium name="TB Trials Study Group"/>
            <person name="Sutton G."/>
            <person name="Brinkac L."/>
            <person name="Sanka R."/>
            <person name="Adams M."/>
            <person name="Lau E.L."/>
            <person name="Macaden R."/>
            <person name="Grewal H.M.S."/>
        </authorList>
    </citation>
    <scope>NUCLEOTIDE SEQUENCE [LARGE SCALE GENOMIC DNA]</scope>
    <source>
        <strain evidence="5 6">IS-1744</strain>
    </source>
</reference>
<evidence type="ECO:0000313" key="5">
    <source>
        <dbReference type="EMBL" id="KUI17369.1"/>
    </source>
</evidence>
<dbReference type="PANTHER" id="PTHR30349:SF64">
    <property type="entry name" value="PROPHAGE INTEGRASE INTD-RELATED"/>
    <property type="match status" value="1"/>
</dbReference>
<dbReference type="GO" id="GO:0015074">
    <property type="term" value="P:DNA integration"/>
    <property type="evidence" value="ECO:0007669"/>
    <property type="project" value="InterPro"/>
</dbReference>
<gene>
    <name evidence="5" type="ORF">AU192_01255</name>
</gene>
<accession>A0A101A850</accession>
<dbReference type="EMBL" id="LQIR01000013">
    <property type="protein sequence ID" value="KUI17369.1"/>
    <property type="molecule type" value="Genomic_DNA"/>
</dbReference>
<dbReference type="SUPFAM" id="SSF56349">
    <property type="entry name" value="DNA breaking-rejoining enzymes"/>
    <property type="match status" value="1"/>
</dbReference>
<dbReference type="CDD" id="cd01189">
    <property type="entry name" value="INT_ICEBs1_C_like"/>
    <property type="match status" value="1"/>
</dbReference>
<comment type="caution">
    <text evidence="5">The sequence shown here is derived from an EMBL/GenBank/DDBJ whole genome shotgun (WGS) entry which is preliminary data.</text>
</comment>
<evidence type="ECO:0000256" key="3">
    <source>
        <dbReference type="ARBA" id="ARBA00023172"/>
    </source>
</evidence>
<dbReference type="InterPro" id="IPR002104">
    <property type="entry name" value="Integrase_catalytic"/>
</dbReference>
<keyword evidence="2" id="KW-0238">DNA-binding</keyword>
<evidence type="ECO:0000313" key="6">
    <source>
        <dbReference type="Proteomes" id="UP000053707"/>
    </source>
</evidence>
<protein>
    <recommendedName>
        <fullName evidence="4">Tyr recombinase domain-containing protein</fullName>
    </recommendedName>
</protein>
<dbReference type="RefSeq" id="WP_064395714.1">
    <property type="nucleotide sequence ID" value="NZ_LQIR01000013.1"/>
</dbReference>
<sequence>MASITKYKTAAGEQRWRVQYRTPNNKLTGARGFKTKREAENYAATVTVSKARGEYIDPADARVTVGDLGPGWLARRTHLKPSSRRVEEVAWRVHVKPKWGAVKLADIRHSAVQSWVSMMGRTIAEAEGSVTKSASGPVTVIRAYNVLAGILDDAVRDRRLMTNPARGVKLPRKVKREHAYLTDEQVMALAAEAGPDKGVIVLVLAYCGLRWGELAGLHVADVDTLRRRLHIRRNAVNVGGVVEVGTPKTHERRTVPLPRFLVEPLAAACQGKGRDGIVFPATDGVYAKSPGMKTWFDGAVTRCIAASNEARAAEYEAQPDREPTTAVFPRVTPHDLRHTAASLAVSAGANVKAVQKMLGHKSAAMTLDTYADLFDKDADAVADAHDQRLSGVVFPANVVRM</sequence>
<evidence type="ECO:0000256" key="2">
    <source>
        <dbReference type="ARBA" id="ARBA00023125"/>
    </source>
</evidence>
<keyword evidence="3" id="KW-0233">DNA recombination</keyword>
<organism evidence="5 6">
    <name type="scientific">Mycobacterium lehmannii</name>
    <dbReference type="NCBI Taxonomy" id="2048550"/>
    <lineage>
        <taxon>Bacteria</taxon>
        <taxon>Bacillati</taxon>
        <taxon>Actinomycetota</taxon>
        <taxon>Actinomycetes</taxon>
        <taxon>Mycobacteriales</taxon>
        <taxon>Mycobacteriaceae</taxon>
        <taxon>Mycobacterium</taxon>
    </lineage>
</organism>
<proteinExistence type="inferred from homology"/>
<name>A0A101A850_9MYCO</name>
<keyword evidence="6" id="KW-1185">Reference proteome</keyword>
<comment type="similarity">
    <text evidence="1">Belongs to the 'phage' integrase family.</text>
</comment>
<dbReference type="PROSITE" id="PS51898">
    <property type="entry name" value="TYR_RECOMBINASE"/>
    <property type="match status" value="1"/>
</dbReference>
<dbReference type="InterPro" id="IPR013762">
    <property type="entry name" value="Integrase-like_cat_sf"/>
</dbReference>
<dbReference type="Pfam" id="PF00589">
    <property type="entry name" value="Phage_integrase"/>
    <property type="match status" value="1"/>
</dbReference>
<evidence type="ECO:0000256" key="1">
    <source>
        <dbReference type="ARBA" id="ARBA00008857"/>
    </source>
</evidence>
<dbReference type="Gene3D" id="1.10.443.10">
    <property type="entry name" value="Intergrase catalytic core"/>
    <property type="match status" value="1"/>
</dbReference>
<dbReference type="Gene3D" id="1.10.150.130">
    <property type="match status" value="1"/>
</dbReference>
<dbReference type="PANTHER" id="PTHR30349">
    <property type="entry name" value="PHAGE INTEGRASE-RELATED"/>
    <property type="match status" value="1"/>
</dbReference>
<dbReference type="GO" id="GO:0003677">
    <property type="term" value="F:DNA binding"/>
    <property type="evidence" value="ECO:0007669"/>
    <property type="project" value="UniProtKB-KW"/>
</dbReference>
<dbReference type="GO" id="GO:0006310">
    <property type="term" value="P:DNA recombination"/>
    <property type="evidence" value="ECO:0007669"/>
    <property type="project" value="UniProtKB-KW"/>
</dbReference>
<feature type="domain" description="Tyr recombinase" evidence="4">
    <location>
        <begin position="176"/>
        <end position="383"/>
    </location>
</feature>
<dbReference type="InterPro" id="IPR050090">
    <property type="entry name" value="Tyrosine_recombinase_XerCD"/>
</dbReference>
<dbReference type="Proteomes" id="UP000053707">
    <property type="component" value="Unassembled WGS sequence"/>
</dbReference>
<dbReference type="AlphaFoldDB" id="A0A101A850"/>